<name>A0AAD4SSY8_9MAGN</name>
<evidence type="ECO:0000256" key="6">
    <source>
        <dbReference type="ARBA" id="ARBA00022964"/>
    </source>
</evidence>
<evidence type="ECO:0000313" key="12">
    <source>
        <dbReference type="Proteomes" id="UP001202328"/>
    </source>
</evidence>
<evidence type="ECO:0000256" key="2">
    <source>
        <dbReference type="ARBA" id="ARBA00001962"/>
    </source>
</evidence>
<evidence type="ECO:0000313" key="11">
    <source>
        <dbReference type="EMBL" id="KAI3919643.1"/>
    </source>
</evidence>
<dbReference type="GO" id="GO:0046872">
    <property type="term" value="F:metal ion binding"/>
    <property type="evidence" value="ECO:0007669"/>
    <property type="project" value="UniProtKB-KW"/>
</dbReference>
<dbReference type="Pfam" id="PF03171">
    <property type="entry name" value="2OG-FeII_Oxy"/>
    <property type="match status" value="1"/>
</dbReference>
<protein>
    <recommendedName>
        <fullName evidence="10">Fe2OG dioxygenase domain-containing protein</fullName>
    </recommendedName>
</protein>
<evidence type="ECO:0000256" key="1">
    <source>
        <dbReference type="ARBA" id="ARBA00001961"/>
    </source>
</evidence>
<keyword evidence="8 9" id="KW-0408">Iron</keyword>
<comment type="cofactor">
    <cofactor evidence="1">
        <name>L-ascorbate</name>
        <dbReference type="ChEBI" id="CHEBI:38290"/>
    </cofactor>
</comment>
<organism evidence="11 12">
    <name type="scientific">Papaver atlanticum</name>
    <dbReference type="NCBI Taxonomy" id="357466"/>
    <lineage>
        <taxon>Eukaryota</taxon>
        <taxon>Viridiplantae</taxon>
        <taxon>Streptophyta</taxon>
        <taxon>Embryophyta</taxon>
        <taxon>Tracheophyta</taxon>
        <taxon>Spermatophyta</taxon>
        <taxon>Magnoliopsida</taxon>
        <taxon>Ranunculales</taxon>
        <taxon>Papaveraceae</taxon>
        <taxon>Papaveroideae</taxon>
        <taxon>Papaver</taxon>
    </lineage>
</organism>
<dbReference type="InterPro" id="IPR027443">
    <property type="entry name" value="IPNS-like_sf"/>
</dbReference>
<dbReference type="GO" id="GO:0097295">
    <property type="term" value="P:morphine biosynthetic process"/>
    <property type="evidence" value="ECO:0007669"/>
    <property type="project" value="UniProtKB-ARBA"/>
</dbReference>
<evidence type="ECO:0000256" key="7">
    <source>
        <dbReference type="ARBA" id="ARBA00023002"/>
    </source>
</evidence>
<keyword evidence="12" id="KW-1185">Reference proteome</keyword>
<dbReference type="InterPro" id="IPR050295">
    <property type="entry name" value="Plant_2OG-oxidoreductases"/>
</dbReference>
<comment type="cofactor">
    <cofactor evidence="2">
        <name>Fe cation</name>
        <dbReference type="ChEBI" id="CHEBI:24875"/>
    </cofactor>
</comment>
<keyword evidence="4" id="KW-0808">Transferase</keyword>
<evidence type="ECO:0000256" key="3">
    <source>
        <dbReference type="ARBA" id="ARBA00008056"/>
    </source>
</evidence>
<dbReference type="Proteomes" id="UP001202328">
    <property type="component" value="Unassembled WGS sequence"/>
</dbReference>
<reference evidence="11" key="1">
    <citation type="submission" date="2022-04" db="EMBL/GenBank/DDBJ databases">
        <title>A functionally conserved STORR gene fusion in Papaver species that diverged 16.8 million years ago.</title>
        <authorList>
            <person name="Catania T."/>
        </authorList>
    </citation>
    <scope>NUCLEOTIDE SEQUENCE</scope>
    <source>
        <strain evidence="11">S-188037</strain>
    </source>
</reference>
<proteinExistence type="inferred from homology"/>
<dbReference type="SUPFAM" id="SSF51197">
    <property type="entry name" value="Clavaminate synthase-like"/>
    <property type="match status" value="1"/>
</dbReference>
<dbReference type="Gene3D" id="2.60.120.330">
    <property type="entry name" value="B-lactam Antibiotic, Isopenicillin N Synthase, Chain"/>
    <property type="match status" value="1"/>
</dbReference>
<gene>
    <name evidence="11" type="ORF">MKW98_031776</name>
</gene>
<keyword evidence="5 9" id="KW-0479">Metal-binding</keyword>
<dbReference type="GO" id="GO:0016706">
    <property type="term" value="F:2-oxoglutarate-dependent dioxygenase activity"/>
    <property type="evidence" value="ECO:0007669"/>
    <property type="project" value="UniProtKB-ARBA"/>
</dbReference>
<evidence type="ECO:0000256" key="5">
    <source>
        <dbReference type="ARBA" id="ARBA00022723"/>
    </source>
</evidence>
<dbReference type="PANTHER" id="PTHR47991">
    <property type="entry name" value="OXOGLUTARATE/IRON-DEPENDENT DIOXYGENASE"/>
    <property type="match status" value="1"/>
</dbReference>
<feature type="domain" description="Fe2OG dioxygenase" evidence="10">
    <location>
        <begin position="200"/>
        <end position="300"/>
    </location>
</feature>
<dbReference type="FunFam" id="2.60.120.330:FF:000001">
    <property type="entry name" value="Protein SRG1"/>
    <property type="match status" value="1"/>
</dbReference>
<dbReference type="EMBL" id="JAJJMB010008871">
    <property type="protein sequence ID" value="KAI3919643.1"/>
    <property type="molecule type" value="Genomic_DNA"/>
</dbReference>
<dbReference type="PROSITE" id="PS51471">
    <property type="entry name" value="FE2OG_OXY"/>
    <property type="match status" value="1"/>
</dbReference>
<dbReference type="InterPro" id="IPR026992">
    <property type="entry name" value="DIOX_N"/>
</dbReference>
<dbReference type="Pfam" id="PF14226">
    <property type="entry name" value="DIOX_N"/>
    <property type="match status" value="1"/>
</dbReference>
<dbReference type="GO" id="GO:0016740">
    <property type="term" value="F:transferase activity"/>
    <property type="evidence" value="ECO:0007669"/>
    <property type="project" value="UniProtKB-KW"/>
</dbReference>
<accession>A0AAD4SSY8</accession>
<dbReference type="InterPro" id="IPR005123">
    <property type="entry name" value="Oxoglu/Fe-dep_dioxygenase_dom"/>
</dbReference>
<evidence type="ECO:0000256" key="4">
    <source>
        <dbReference type="ARBA" id="ARBA00022679"/>
    </source>
</evidence>
<dbReference type="AlphaFoldDB" id="A0AAD4SSY8"/>
<evidence type="ECO:0000256" key="9">
    <source>
        <dbReference type="RuleBase" id="RU003682"/>
    </source>
</evidence>
<evidence type="ECO:0000259" key="10">
    <source>
        <dbReference type="PROSITE" id="PS51471"/>
    </source>
</evidence>
<evidence type="ECO:0000256" key="8">
    <source>
        <dbReference type="ARBA" id="ARBA00023004"/>
    </source>
</evidence>
<keyword evidence="6" id="KW-0223">Dioxygenase</keyword>
<comment type="caution">
    <text evidence="11">The sequence shown here is derived from an EMBL/GenBank/DDBJ whole genome shotgun (WGS) entry which is preliminary data.</text>
</comment>
<sequence length="360" mass="41293">METSKPLKLSGFLFVPNVQELAKQSPAEVPARYIRTDQEPLTNVSSMCTMDQTVPVIDLQKLLSPDPVIGDFESERLHSACKEWGFFQVYISHSNYNCFFNLPMNEKKKFWQEEGDMEGFGQAFVQSEEQKLDWGDMFFIQTLPRHLRKPRLFPKLPLPLRETIDSYSLELSKLSMTLLELMGKALRIEARVMEELFEDGRLSMKVNYYPPCPQPEHVIGLTPHSDAGGLTILLQLNEVDGLQIRKDKLWVPIKPLPDAFVVNIGDILEMMSNGIYRSVEHRATINSTKERLSVATFHSPKLDREIGPIPSMMTLETPALFRKIVYKDYLKKFFSGKLDGKSFLDSMRIVEGDEDNIPRV</sequence>
<comment type="similarity">
    <text evidence="3 9">Belongs to the iron/ascorbate-dependent oxidoreductase family.</text>
</comment>
<keyword evidence="7 9" id="KW-0560">Oxidoreductase</keyword>
<dbReference type="InterPro" id="IPR044861">
    <property type="entry name" value="IPNS-like_FE2OG_OXY"/>
</dbReference>